<dbReference type="AlphaFoldDB" id="A0A5C6ESI0"/>
<evidence type="ECO:0000313" key="1">
    <source>
        <dbReference type="EMBL" id="TWU51972.1"/>
    </source>
</evidence>
<dbReference type="Proteomes" id="UP000317977">
    <property type="component" value="Unassembled WGS sequence"/>
</dbReference>
<organism evidence="1 2">
    <name type="scientific">Rubripirellula reticaptiva</name>
    <dbReference type="NCBI Taxonomy" id="2528013"/>
    <lineage>
        <taxon>Bacteria</taxon>
        <taxon>Pseudomonadati</taxon>
        <taxon>Planctomycetota</taxon>
        <taxon>Planctomycetia</taxon>
        <taxon>Pirellulales</taxon>
        <taxon>Pirellulaceae</taxon>
        <taxon>Rubripirellula</taxon>
    </lineage>
</organism>
<dbReference type="EMBL" id="SJPX01000003">
    <property type="protein sequence ID" value="TWU51972.1"/>
    <property type="molecule type" value="Genomic_DNA"/>
</dbReference>
<accession>A0A5C6ESI0</accession>
<reference evidence="1 2" key="1">
    <citation type="submission" date="2019-02" db="EMBL/GenBank/DDBJ databases">
        <title>Deep-cultivation of Planctomycetes and their phenomic and genomic characterization uncovers novel biology.</title>
        <authorList>
            <person name="Wiegand S."/>
            <person name="Jogler M."/>
            <person name="Boedeker C."/>
            <person name="Pinto D."/>
            <person name="Vollmers J."/>
            <person name="Rivas-Marin E."/>
            <person name="Kohn T."/>
            <person name="Peeters S.H."/>
            <person name="Heuer A."/>
            <person name="Rast P."/>
            <person name="Oberbeckmann S."/>
            <person name="Bunk B."/>
            <person name="Jeske O."/>
            <person name="Meyerdierks A."/>
            <person name="Storesund J.E."/>
            <person name="Kallscheuer N."/>
            <person name="Luecker S."/>
            <person name="Lage O.M."/>
            <person name="Pohl T."/>
            <person name="Merkel B.J."/>
            <person name="Hornburger P."/>
            <person name="Mueller R.-W."/>
            <person name="Bruemmer F."/>
            <person name="Labrenz M."/>
            <person name="Spormann A.M."/>
            <person name="Op Den Camp H."/>
            <person name="Overmann J."/>
            <person name="Amann R."/>
            <person name="Jetten M.S.M."/>
            <person name="Mascher T."/>
            <person name="Medema M.H."/>
            <person name="Devos D.P."/>
            <person name="Kaster A.-K."/>
            <person name="Ovreas L."/>
            <person name="Rohde M."/>
            <person name="Galperin M.Y."/>
            <person name="Jogler C."/>
        </authorList>
    </citation>
    <scope>NUCLEOTIDE SEQUENCE [LARGE SCALE GENOMIC DNA]</scope>
    <source>
        <strain evidence="1 2">Poly59</strain>
    </source>
</reference>
<evidence type="ECO:0000313" key="2">
    <source>
        <dbReference type="Proteomes" id="UP000317977"/>
    </source>
</evidence>
<keyword evidence="2" id="KW-1185">Reference proteome</keyword>
<gene>
    <name evidence="1" type="ORF">Poly59_35690</name>
</gene>
<proteinExistence type="predicted"/>
<protein>
    <submittedName>
        <fullName evidence="1">Uncharacterized protein</fullName>
    </submittedName>
</protein>
<name>A0A5C6ESI0_9BACT</name>
<sequence length="85" mass="9470">MQICLELAWISSFISMNVVRRIRDDIVDVRIQMIAEHSFAIHTGQSVPEMSNHGVGVEQLPVGIPIKSPRIGSAAEKHFKRFVSG</sequence>
<comment type="caution">
    <text evidence="1">The sequence shown here is derived from an EMBL/GenBank/DDBJ whole genome shotgun (WGS) entry which is preliminary data.</text>
</comment>